<dbReference type="Proteomes" id="UP000823858">
    <property type="component" value="Unassembled WGS sequence"/>
</dbReference>
<reference evidence="3" key="2">
    <citation type="submission" date="2021-04" db="EMBL/GenBank/DDBJ databases">
        <authorList>
            <person name="Gilroy R."/>
        </authorList>
    </citation>
    <scope>NUCLEOTIDE SEQUENCE</scope>
    <source>
        <strain evidence="3">ChiHjej13B12-4958</strain>
    </source>
</reference>
<evidence type="ECO:0000313" key="3">
    <source>
        <dbReference type="EMBL" id="HJC85368.1"/>
    </source>
</evidence>
<accession>A0A9D2QDT9</accession>
<feature type="compositionally biased region" description="Basic and acidic residues" evidence="1">
    <location>
        <begin position="180"/>
        <end position="189"/>
    </location>
</feature>
<comment type="caution">
    <text evidence="3">The sequence shown here is derived from an EMBL/GenBank/DDBJ whole genome shotgun (WGS) entry which is preliminary data.</text>
</comment>
<feature type="domain" description="DUF1707" evidence="2">
    <location>
        <begin position="10"/>
        <end position="62"/>
    </location>
</feature>
<dbReference type="InterPro" id="IPR012551">
    <property type="entry name" value="DUF1707_SHOCT-like"/>
</dbReference>
<reference evidence="3" key="1">
    <citation type="journal article" date="2021" name="PeerJ">
        <title>Extensive microbial diversity within the chicken gut microbiome revealed by metagenomics and culture.</title>
        <authorList>
            <person name="Gilroy R."/>
            <person name="Ravi A."/>
            <person name="Getino M."/>
            <person name="Pursley I."/>
            <person name="Horton D.L."/>
            <person name="Alikhan N.F."/>
            <person name="Baker D."/>
            <person name="Gharbi K."/>
            <person name="Hall N."/>
            <person name="Watson M."/>
            <person name="Adriaenssens E.M."/>
            <person name="Foster-Nyarko E."/>
            <person name="Jarju S."/>
            <person name="Secka A."/>
            <person name="Antonio M."/>
            <person name="Oren A."/>
            <person name="Chaudhuri R.R."/>
            <person name="La Ragione R."/>
            <person name="Hildebrand F."/>
            <person name="Pallen M.J."/>
        </authorList>
    </citation>
    <scope>NUCLEOTIDE SEQUENCE</scope>
    <source>
        <strain evidence="3">ChiHjej13B12-4958</strain>
    </source>
</reference>
<gene>
    <name evidence="3" type="ORF">H9751_07480</name>
</gene>
<organism evidence="3 4">
    <name type="scientific">Candidatus Corynebacterium faecigallinarum</name>
    <dbReference type="NCBI Taxonomy" id="2838528"/>
    <lineage>
        <taxon>Bacteria</taxon>
        <taxon>Bacillati</taxon>
        <taxon>Actinomycetota</taxon>
        <taxon>Actinomycetes</taxon>
        <taxon>Mycobacteriales</taxon>
        <taxon>Corynebacteriaceae</taxon>
        <taxon>Corynebacterium</taxon>
    </lineage>
</organism>
<evidence type="ECO:0000259" key="2">
    <source>
        <dbReference type="Pfam" id="PF08044"/>
    </source>
</evidence>
<feature type="region of interest" description="Disordered" evidence="1">
    <location>
        <begin position="162"/>
        <end position="195"/>
    </location>
</feature>
<protein>
    <submittedName>
        <fullName evidence="3">DUF1707 domain-containing protein</fullName>
    </submittedName>
</protein>
<proteinExistence type="predicted"/>
<evidence type="ECO:0000256" key="1">
    <source>
        <dbReference type="SAM" id="MobiDB-lite"/>
    </source>
</evidence>
<dbReference type="AlphaFoldDB" id="A0A9D2QDT9"/>
<evidence type="ECO:0000313" key="4">
    <source>
        <dbReference type="Proteomes" id="UP000823858"/>
    </source>
</evidence>
<name>A0A9D2QDT9_9CORY</name>
<sequence length="195" mass="21803">MDAPPPSDRLRLSDADRIHALTSLGGHYADGRLDDSEFNERSAGVADARTIGDLRGLFDDLPDGVPFDSTGSAVALPEQGSGVARVEDPDAAELESLRRRGKMINTLDGVILGATLVSYLLLQFVFDVTHAWVVWPSLALTLTLPRMILKYSDEDEELYDELQETEQETRKERLRRAAKRVHELEPREDSQEDDR</sequence>
<dbReference type="EMBL" id="DWVP01000018">
    <property type="protein sequence ID" value="HJC85368.1"/>
    <property type="molecule type" value="Genomic_DNA"/>
</dbReference>
<dbReference type="Pfam" id="PF08044">
    <property type="entry name" value="DUF1707"/>
    <property type="match status" value="1"/>
</dbReference>